<dbReference type="NCBIfam" id="NF009466">
    <property type="entry name" value="PRK12826.1-2"/>
    <property type="match status" value="1"/>
</dbReference>
<feature type="binding site" evidence="11">
    <location>
        <begin position="155"/>
        <end position="159"/>
    </location>
    <ligand>
        <name>NADP(+)</name>
        <dbReference type="ChEBI" id="CHEBI:58349"/>
    </ligand>
</feature>
<evidence type="ECO:0000256" key="9">
    <source>
        <dbReference type="ARBA" id="ARBA00023160"/>
    </source>
</evidence>
<dbReference type="GO" id="GO:0030497">
    <property type="term" value="P:fatty acid elongation"/>
    <property type="evidence" value="ECO:0007669"/>
    <property type="project" value="UniProtKB-ARBA"/>
</dbReference>
<evidence type="ECO:0000313" key="14">
    <source>
        <dbReference type="EMBL" id="HGF33136.1"/>
    </source>
</evidence>
<evidence type="ECO:0000256" key="6">
    <source>
        <dbReference type="ARBA" id="ARBA00022857"/>
    </source>
</evidence>
<dbReference type="InterPro" id="IPR002347">
    <property type="entry name" value="SDR_fam"/>
</dbReference>
<reference evidence="14" key="1">
    <citation type="journal article" date="2020" name="mSystems">
        <title>Genome- and Community-Level Interaction Insights into Carbon Utilization and Element Cycling Functions of Hydrothermarchaeota in Hydrothermal Sediment.</title>
        <authorList>
            <person name="Zhou Z."/>
            <person name="Liu Y."/>
            <person name="Xu W."/>
            <person name="Pan J."/>
            <person name="Luo Z.H."/>
            <person name="Li M."/>
        </authorList>
    </citation>
    <scope>NUCLEOTIDE SEQUENCE [LARGE SCALE GENOMIC DNA]</scope>
    <source>
        <strain evidence="14">SpSt-897</strain>
    </source>
</reference>
<keyword evidence="8 12" id="KW-0443">Lipid metabolism</keyword>
<dbReference type="InterPro" id="IPR011284">
    <property type="entry name" value="3oxo_ACP_reduc"/>
</dbReference>
<evidence type="ECO:0000256" key="8">
    <source>
        <dbReference type="ARBA" id="ARBA00023098"/>
    </source>
</evidence>
<organism evidence="14">
    <name type="scientific">Desulfobacca acetoxidans</name>
    <dbReference type="NCBI Taxonomy" id="60893"/>
    <lineage>
        <taxon>Bacteria</taxon>
        <taxon>Pseudomonadati</taxon>
        <taxon>Thermodesulfobacteriota</taxon>
        <taxon>Desulfobaccia</taxon>
        <taxon>Desulfobaccales</taxon>
        <taxon>Desulfobaccaceae</taxon>
        <taxon>Desulfobacca</taxon>
    </lineage>
</organism>
<evidence type="ECO:0000256" key="12">
    <source>
        <dbReference type="RuleBase" id="RU366074"/>
    </source>
</evidence>
<comment type="function">
    <text evidence="12">Catalyzes the NADPH-dependent reduction of beta-ketoacyl-ACP substrates to beta-hydroxyacyl-ACP products, the first reductive step in the elongation cycle of fatty acid biosynthesis.</text>
</comment>
<comment type="caution">
    <text evidence="14">The sequence shown here is derived from an EMBL/GenBank/DDBJ whole genome shotgun (WGS) entry which is preliminary data.</text>
</comment>
<dbReference type="Gene3D" id="3.40.50.720">
    <property type="entry name" value="NAD(P)-binding Rossmann-like Domain"/>
    <property type="match status" value="1"/>
</dbReference>
<dbReference type="InterPro" id="IPR020904">
    <property type="entry name" value="Sc_DH/Rdtase_CS"/>
</dbReference>
<keyword evidence="4 12" id="KW-0444">Lipid biosynthesis</keyword>
<proteinExistence type="inferred from homology"/>
<dbReference type="PANTHER" id="PTHR42879:SF2">
    <property type="entry name" value="3-OXOACYL-[ACYL-CARRIER-PROTEIN] REDUCTASE FABG"/>
    <property type="match status" value="1"/>
</dbReference>
<feature type="binding site" evidence="11">
    <location>
        <position position="188"/>
    </location>
    <ligand>
        <name>NADP(+)</name>
        <dbReference type="ChEBI" id="CHEBI:58349"/>
    </ligand>
</feature>
<sequence>MTSIARVALVTGAARGIGRTIALALAQPGLMVYINDVAPPEAAAETLQEAEAKGARAAYLPFNVADLRQVEQAVEEIIKKSGRLDILVNNAGITRDQLLVRMREEDWDQVLAVNLKGAFNCLKTAAKPMIKQRFGRIINISSVVGIMGNAGQANYAASKAGLVGLTKSAARELASRNITVNAVAPGFIETAMTQNLPEKTREAMLAAIPLSRFGAPEEVAYAVAFLASDQAAYITGQVLHVNGGMLMA</sequence>
<keyword evidence="5 12" id="KW-0276">Fatty acid metabolism</keyword>
<evidence type="ECO:0000256" key="4">
    <source>
        <dbReference type="ARBA" id="ARBA00022516"/>
    </source>
</evidence>
<dbReference type="PANTHER" id="PTHR42879">
    <property type="entry name" value="3-OXOACYL-(ACYL-CARRIER-PROTEIN) REDUCTASE"/>
    <property type="match status" value="1"/>
</dbReference>
<evidence type="ECO:0000256" key="5">
    <source>
        <dbReference type="ARBA" id="ARBA00022832"/>
    </source>
</evidence>
<dbReference type="SUPFAM" id="SSF51735">
    <property type="entry name" value="NAD(P)-binding Rossmann-fold domains"/>
    <property type="match status" value="1"/>
</dbReference>
<dbReference type="FunFam" id="3.40.50.720:FF:000037">
    <property type="entry name" value="3-oxoacyl-[acyl-carrier-protein] reductase FabG"/>
    <property type="match status" value="1"/>
</dbReference>
<dbReference type="NCBIfam" id="NF004199">
    <property type="entry name" value="PRK05653.1-4"/>
    <property type="match status" value="1"/>
</dbReference>
<dbReference type="InterPro" id="IPR050259">
    <property type="entry name" value="SDR"/>
</dbReference>
<dbReference type="NCBIfam" id="NF004198">
    <property type="entry name" value="PRK05653.1-3"/>
    <property type="match status" value="1"/>
</dbReference>
<dbReference type="NCBIfam" id="NF004200">
    <property type="entry name" value="PRK05653.1-5"/>
    <property type="match status" value="1"/>
</dbReference>
<dbReference type="SMART" id="SM00822">
    <property type="entry name" value="PKS_KR"/>
    <property type="match status" value="1"/>
</dbReference>
<dbReference type="Pfam" id="PF13561">
    <property type="entry name" value="adh_short_C2"/>
    <property type="match status" value="1"/>
</dbReference>
<comment type="similarity">
    <text evidence="2 12">Belongs to the short-chain dehydrogenases/reductases (SDR) family.</text>
</comment>
<feature type="binding site" evidence="11">
    <location>
        <begin position="12"/>
        <end position="15"/>
    </location>
    <ligand>
        <name>NADP(+)</name>
        <dbReference type="ChEBI" id="CHEBI:58349"/>
    </ligand>
</feature>
<comment type="pathway">
    <text evidence="1 12">Lipid metabolism; fatty acid biosynthesis.</text>
</comment>
<dbReference type="NCBIfam" id="NF005559">
    <property type="entry name" value="PRK07231.1"/>
    <property type="match status" value="1"/>
</dbReference>
<dbReference type="AlphaFoldDB" id="A0A7C3UWC9"/>
<dbReference type="NCBIfam" id="TIGR01830">
    <property type="entry name" value="3oxo_ACP_reduc"/>
    <property type="match status" value="1"/>
</dbReference>
<dbReference type="EMBL" id="DTMF01000053">
    <property type="protein sequence ID" value="HGF33136.1"/>
    <property type="molecule type" value="Genomic_DNA"/>
</dbReference>
<keyword evidence="7 12" id="KW-0560">Oxidoreductase</keyword>
<feature type="active site" description="Proton acceptor" evidence="10">
    <location>
        <position position="155"/>
    </location>
</feature>
<evidence type="ECO:0000256" key="1">
    <source>
        <dbReference type="ARBA" id="ARBA00005194"/>
    </source>
</evidence>
<keyword evidence="9 12" id="KW-0275">Fatty acid biosynthesis</keyword>
<evidence type="ECO:0000256" key="11">
    <source>
        <dbReference type="PIRSR" id="PIRSR611284-2"/>
    </source>
</evidence>
<evidence type="ECO:0000256" key="7">
    <source>
        <dbReference type="ARBA" id="ARBA00023002"/>
    </source>
</evidence>
<comment type="subunit">
    <text evidence="12">Homotetramer.</text>
</comment>
<dbReference type="InterPro" id="IPR036291">
    <property type="entry name" value="NAD(P)-bd_dom_sf"/>
</dbReference>
<dbReference type="PRINTS" id="PR00081">
    <property type="entry name" value="GDHRDH"/>
</dbReference>
<name>A0A7C3UWC9_9BACT</name>
<feature type="binding site" evidence="11">
    <location>
        <begin position="63"/>
        <end position="64"/>
    </location>
    <ligand>
        <name>NADP(+)</name>
        <dbReference type="ChEBI" id="CHEBI:58349"/>
    </ligand>
</feature>
<dbReference type="UniPathway" id="UPA00094"/>
<dbReference type="NCBIfam" id="NF009464">
    <property type="entry name" value="PRK12824.1"/>
    <property type="match status" value="1"/>
</dbReference>
<evidence type="ECO:0000256" key="2">
    <source>
        <dbReference type="ARBA" id="ARBA00006484"/>
    </source>
</evidence>
<feature type="binding site" evidence="11">
    <location>
        <position position="90"/>
    </location>
    <ligand>
        <name>NADP(+)</name>
        <dbReference type="ChEBI" id="CHEBI:58349"/>
    </ligand>
</feature>
<dbReference type="InterPro" id="IPR057326">
    <property type="entry name" value="KR_dom"/>
</dbReference>
<evidence type="ECO:0000256" key="3">
    <source>
        <dbReference type="ARBA" id="ARBA00012948"/>
    </source>
</evidence>
<dbReference type="EC" id="1.1.1.100" evidence="3 12"/>
<evidence type="ECO:0000259" key="13">
    <source>
        <dbReference type="SMART" id="SM00822"/>
    </source>
</evidence>
<dbReference type="CDD" id="cd05333">
    <property type="entry name" value="BKR_SDR_c"/>
    <property type="match status" value="1"/>
</dbReference>
<comment type="catalytic activity">
    <reaction evidence="12">
        <text>a (3R)-hydroxyacyl-[ACP] + NADP(+) = a 3-oxoacyl-[ACP] + NADPH + H(+)</text>
        <dbReference type="Rhea" id="RHEA:17397"/>
        <dbReference type="Rhea" id="RHEA-COMP:9916"/>
        <dbReference type="Rhea" id="RHEA-COMP:9945"/>
        <dbReference type="ChEBI" id="CHEBI:15378"/>
        <dbReference type="ChEBI" id="CHEBI:57783"/>
        <dbReference type="ChEBI" id="CHEBI:58349"/>
        <dbReference type="ChEBI" id="CHEBI:78776"/>
        <dbReference type="ChEBI" id="CHEBI:78827"/>
        <dbReference type="EC" id="1.1.1.100"/>
    </reaction>
</comment>
<protein>
    <recommendedName>
        <fullName evidence="3 12">3-oxoacyl-[acyl-carrier-protein] reductase</fullName>
        <ecNumber evidence="3 12">1.1.1.100</ecNumber>
    </recommendedName>
</protein>
<dbReference type="GO" id="GO:0004316">
    <property type="term" value="F:3-oxoacyl-[acyl-carrier-protein] reductase (NADPH) activity"/>
    <property type="evidence" value="ECO:0007669"/>
    <property type="project" value="UniProtKB-UniRule"/>
</dbReference>
<keyword evidence="6 11" id="KW-0521">NADP</keyword>
<feature type="domain" description="Ketoreductase" evidence="13">
    <location>
        <begin position="6"/>
        <end position="186"/>
    </location>
</feature>
<evidence type="ECO:0000256" key="10">
    <source>
        <dbReference type="PIRSR" id="PIRSR611284-1"/>
    </source>
</evidence>
<gene>
    <name evidence="14" type="primary">fabG</name>
    <name evidence="14" type="ORF">ENW96_01960</name>
</gene>
<dbReference type="PRINTS" id="PR00080">
    <property type="entry name" value="SDRFAMILY"/>
</dbReference>
<dbReference type="GO" id="GO:0051287">
    <property type="term" value="F:NAD binding"/>
    <property type="evidence" value="ECO:0007669"/>
    <property type="project" value="UniProtKB-UniRule"/>
</dbReference>
<accession>A0A7C3UWC9</accession>
<dbReference type="PROSITE" id="PS00061">
    <property type="entry name" value="ADH_SHORT"/>
    <property type="match status" value="1"/>
</dbReference>